<evidence type="ECO:0000313" key="1">
    <source>
        <dbReference type="EMBL" id="QFS45275.1"/>
    </source>
</evidence>
<proteinExistence type="predicted"/>
<dbReference type="EMBL" id="CP045226">
    <property type="protein sequence ID" value="QFS45275.1"/>
    <property type="molecule type" value="Genomic_DNA"/>
</dbReference>
<gene>
    <name evidence="1" type="ORF">GXM_02752</name>
</gene>
<reference evidence="1 2" key="1">
    <citation type="submission" date="2019-10" db="EMBL/GenBank/DDBJ databases">
        <title>Genomic and transcriptomic insights into the perfect genentic adaptation of a filamentous nitrogen-fixing cyanobacterium to rice fields.</title>
        <authorList>
            <person name="Chen Z."/>
        </authorList>
    </citation>
    <scope>NUCLEOTIDE SEQUENCE [LARGE SCALE GENOMIC DNA]</scope>
    <source>
        <strain evidence="1">CCNUC1</strain>
    </source>
</reference>
<dbReference type="AlphaFoldDB" id="A0A5P8VXZ0"/>
<organism evidence="1 2">
    <name type="scientific">Nostoc sphaeroides CCNUC1</name>
    <dbReference type="NCBI Taxonomy" id="2653204"/>
    <lineage>
        <taxon>Bacteria</taxon>
        <taxon>Bacillati</taxon>
        <taxon>Cyanobacteriota</taxon>
        <taxon>Cyanophyceae</taxon>
        <taxon>Nostocales</taxon>
        <taxon>Nostocaceae</taxon>
        <taxon>Nostoc</taxon>
    </lineage>
</organism>
<name>A0A5P8VXZ0_9NOSO</name>
<accession>A0A5P8VXZ0</accession>
<evidence type="ECO:0000313" key="2">
    <source>
        <dbReference type="Proteomes" id="UP000326678"/>
    </source>
</evidence>
<dbReference type="Proteomes" id="UP000326678">
    <property type="component" value="Chromosome Gxm1"/>
</dbReference>
<sequence length="40" mass="4629">MFYLTTDVFPFNGRLATGILAANRQKKSMLKQESGDFWFV</sequence>
<protein>
    <submittedName>
        <fullName evidence="1">Uncharacterized protein</fullName>
    </submittedName>
</protein>
<dbReference type="KEGG" id="nsh:GXM_02752"/>
<keyword evidence="2" id="KW-1185">Reference proteome</keyword>